<accession>A0A7W9CIS1</accession>
<keyword evidence="1" id="KW-0472">Membrane</keyword>
<dbReference type="Proteomes" id="UP000545037">
    <property type="component" value="Unassembled WGS sequence"/>
</dbReference>
<proteinExistence type="predicted"/>
<dbReference type="AlphaFoldDB" id="A0A7W9CIS1"/>
<keyword evidence="1" id="KW-1133">Transmembrane helix</keyword>
<evidence type="ECO:0000313" key="3">
    <source>
        <dbReference type="Proteomes" id="UP000545037"/>
    </source>
</evidence>
<keyword evidence="1" id="KW-0812">Transmembrane</keyword>
<organism evidence="2 3">
    <name type="scientific">Brevundimonas variabilis</name>
    <dbReference type="NCBI Taxonomy" id="74312"/>
    <lineage>
        <taxon>Bacteria</taxon>
        <taxon>Pseudomonadati</taxon>
        <taxon>Pseudomonadota</taxon>
        <taxon>Alphaproteobacteria</taxon>
        <taxon>Caulobacterales</taxon>
        <taxon>Caulobacteraceae</taxon>
        <taxon>Brevundimonas</taxon>
    </lineage>
</organism>
<keyword evidence="3" id="KW-1185">Reference proteome</keyword>
<evidence type="ECO:0000256" key="1">
    <source>
        <dbReference type="SAM" id="Phobius"/>
    </source>
</evidence>
<reference evidence="2 3" key="1">
    <citation type="submission" date="2020-08" db="EMBL/GenBank/DDBJ databases">
        <title>Genomic Encyclopedia of Type Strains, Phase IV (KMG-IV): sequencing the most valuable type-strain genomes for metagenomic binning, comparative biology and taxonomic classification.</title>
        <authorList>
            <person name="Goeker M."/>
        </authorList>
    </citation>
    <scope>NUCLEOTIDE SEQUENCE [LARGE SCALE GENOMIC DNA]</scope>
    <source>
        <strain evidence="2 3">DSM 4737</strain>
    </source>
</reference>
<name>A0A7W9CIS1_9CAUL</name>
<gene>
    <name evidence="2" type="ORF">GGR13_002054</name>
</gene>
<protein>
    <submittedName>
        <fullName evidence="2">Uncharacterized protein</fullName>
    </submittedName>
</protein>
<sequence length="91" mass="10002">MTEPGPDSVSPLVEGRWLWRRLYVFTVSLGLWTLLVFVVRRAEPGHLPAIAEGLMGLQALVLVIYLVAPTAQQLVELLANLKLRLGTGGRP</sequence>
<dbReference type="RefSeq" id="WP_183213415.1">
    <property type="nucleotide sequence ID" value="NZ_JACHOR010000003.1"/>
</dbReference>
<comment type="caution">
    <text evidence="2">The sequence shown here is derived from an EMBL/GenBank/DDBJ whole genome shotgun (WGS) entry which is preliminary data.</text>
</comment>
<feature type="transmembrane region" description="Helical" evidence="1">
    <location>
        <begin position="50"/>
        <end position="68"/>
    </location>
</feature>
<dbReference type="EMBL" id="JACHOR010000003">
    <property type="protein sequence ID" value="MBB5746450.1"/>
    <property type="molecule type" value="Genomic_DNA"/>
</dbReference>
<feature type="transmembrane region" description="Helical" evidence="1">
    <location>
        <begin position="20"/>
        <end position="38"/>
    </location>
</feature>
<evidence type="ECO:0000313" key="2">
    <source>
        <dbReference type="EMBL" id="MBB5746450.1"/>
    </source>
</evidence>